<keyword evidence="2" id="KW-0812">Transmembrane</keyword>
<proteinExistence type="predicted"/>
<dbReference type="Pfam" id="PF02518">
    <property type="entry name" value="HATPase_c"/>
    <property type="match status" value="1"/>
</dbReference>
<keyword evidence="2" id="KW-0472">Membrane</keyword>
<keyword evidence="1" id="KW-0175">Coiled coil</keyword>
<dbReference type="InterPro" id="IPR036890">
    <property type="entry name" value="HATPase_C_sf"/>
</dbReference>
<protein>
    <submittedName>
        <fullName evidence="5">Sensor histidine kinase</fullName>
        <ecNumber evidence="5">2.7.13.3</ecNumber>
    </submittedName>
</protein>
<dbReference type="GO" id="GO:0004673">
    <property type="term" value="F:protein histidine kinase activity"/>
    <property type="evidence" value="ECO:0007669"/>
    <property type="project" value="UniProtKB-EC"/>
</dbReference>
<keyword evidence="5" id="KW-0808">Transferase</keyword>
<dbReference type="EC" id="2.7.13.3" evidence="5"/>
<feature type="domain" description="Histidine kinase/HSP90-like ATPase" evidence="3">
    <location>
        <begin position="260"/>
        <end position="367"/>
    </location>
</feature>
<keyword evidence="5" id="KW-0418">Kinase</keyword>
<dbReference type="Pfam" id="PF06580">
    <property type="entry name" value="His_kinase"/>
    <property type="match status" value="1"/>
</dbReference>
<dbReference type="Gene3D" id="3.30.565.10">
    <property type="entry name" value="Histidine kinase-like ATPase, C-terminal domain"/>
    <property type="match status" value="1"/>
</dbReference>
<dbReference type="RefSeq" id="WP_379481338.1">
    <property type="nucleotide sequence ID" value="NZ_JBHLTL010000006.1"/>
</dbReference>
<dbReference type="PANTHER" id="PTHR34220:SF7">
    <property type="entry name" value="SENSOR HISTIDINE KINASE YPDA"/>
    <property type="match status" value="1"/>
</dbReference>
<sequence length="385" mass="42576">MAVLPFRPIPFFANKNRAFWRLQAAGWGGAMLLRAMSSLANGLALSFLVLVLIATITGFSITLILSVIYRQLINRRPLVTWGVTAIVLAVAVFLYAFVDAWVNGLYYGDAGAGFAQRFIGLFYIDLTLLGAWTALYYMVNFFLQIEEQNDQMIQLENQATQAQLAMLRYQLNPHFLFNTLNSISTLVLLKQTEPANAMLSRLSSFLRYTLVNEPTGRVTVAQEVETLKLYLEIERMRFEERLRTAFRIDPVTEEALLPSLLLQPLVENAIKYAVGPQETGAEITIAAQLVGQNLRITVSDTGPGLQSGAASNRFAGVTFDGGEPVSTGVGLANIRDRLAQAYGEDHRFETMEPAEGGFAVLIELPFERREAVSSPTAVKRPALAN</sequence>
<dbReference type="Proteomes" id="UP001589943">
    <property type="component" value="Unassembled WGS sequence"/>
</dbReference>
<gene>
    <name evidence="5" type="ORF">ACFFF7_10680</name>
</gene>
<dbReference type="InterPro" id="IPR003594">
    <property type="entry name" value="HATPase_dom"/>
</dbReference>
<dbReference type="EMBL" id="JBHLTL010000006">
    <property type="protein sequence ID" value="MFC0589880.1"/>
    <property type="molecule type" value="Genomic_DNA"/>
</dbReference>
<evidence type="ECO:0000313" key="6">
    <source>
        <dbReference type="Proteomes" id="UP001589943"/>
    </source>
</evidence>
<keyword evidence="6" id="KW-1185">Reference proteome</keyword>
<feature type="coiled-coil region" evidence="1">
    <location>
        <begin position="138"/>
        <end position="172"/>
    </location>
</feature>
<organism evidence="5 6">
    <name type="scientific">Novosphingobium aquiterrae</name>
    <dbReference type="NCBI Taxonomy" id="624388"/>
    <lineage>
        <taxon>Bacteria</taxon>
        <taxon>Pseudomonadati</taxon>
        <taxon>Pseudomonadota</taxon>
        <taxon>Alphaproteobacteria</taxon>
        <taxon>Sphingomonadales</taxon>
        <taxon>Sphingomonadaceae</taxon>
        <taxon>Novosphingobium</taxon>
    </lineage>
</organism>
<dbReference type="InterPro" id="IPR050640">
    <property type="entry name" value="Bact_2-comp_sensor_kinase"/>
</dbReference>
<feature type="transmembrane region" description="Helical" evidence="2">
    <location>
        <begin position="118"/>
        <end position="143"/>
    </location>
</feature>
<accession>A0ABV6PJ89</accession>
<evidence type="ECO:0000256" key="1">
    <source>
        <dbReference type="SAM" id="Coils"/>
    </source>
</evidence>
<reference evidence="5 6" key="1">
    <citation type="submission" date="2024-09" db="EMBL/GenBank/DDBJ databases">
        <authorList>
            <person name="Sun Q."/>
            <person name="Mori K."/>
        </authorList>
    </citation>
    <scope>NUCLEOTIDE SEQUENCE [LARGE SCALE GENOMIC DNA]</scope>
    <source>
        <strain evidence="5 6">NCAIM B.02537</strain>
    </source>
</reference>
<evidence type="ECO:0000313" key="5">
    <source>
        <dbReference type="EMBL" id="MFC0589880.1"/>
    </source>
</evidence>
<evidence type="ECO:0000259" key="3">
    <source>
        <dbReference type="Pfam" id="PF02518"/>
    </source>
</evidence>
<dbReference type="PANTHER" id="PTHR34220">
    <property type="entry name" value="SENSOR HISTIDINE KINASE YPDA"/>
    <property type="match status" value="1"/>
</dbReference>
<dbReference type="InterPro" id="IPR010559">
    <property type="entry name" value="Sig_transdc_His_kin_internal"/>
</dbReference>
<name>A0ABV6PJ89_9SPHN</name>
<keyword evidence="2" id="KW-1133">Transmembrane helix</keyword>
<feature type="transmembrane region" description="Helical" evidence="2">
    <location>
        <begin position="78"/>
        <end position="98"/>
    </location>
</feature>
<feature type="domain" description="Signal transduction histidine kinase internal region" evidence="4">
    <location>
        <begin position="162"/>
        <end position="242"/>
    </location>
</feature>
<feature type="transmembrane region" description="Helical" evidence="2">
    <location>
        <begin position="43"/>
        <end position="66"/>
    </location>
</feature>
<dbReference type="SUPFAM" id="SSF55874">
    <property type="entry name" value="ATPase domain of HSP90 chaperone/DNA topoisomerase II/histidine kinase"/>
    <property type="match status" value="1"/>
</dbReference>
<evidence type="ECO:0000259" key="4">
    <source>
        <dbReference type="Pfam" id="PF06580"/>
    </source>
</evidence>
<evidence type="ECO:0000256" key="2">
    <source>
        <dbReference type="SAM" id="Phobius"/>
    </source>
</evidence>
<comment type="caution">
    <text evidence="5">The sequence shown here is derived from an EMBL/GenBank/DDBJ whole genome shotgun (WGS) entry which is preliminary data.</text>
</comment>